<dbReference type="PANTHER" id="PTHR48475">
    <property type="entry name" value="RIBONUCLEASE H"/>
    <property type="match status" value="1"/>
</dbReference>
<reference evidence="2" key="3">
    <citation type="submission" date="2015-04" db="UniProtKB">
        <authorList>
            <consortium name="EnsemblPlants"/>
        </authorList>
    </citation>
    <scope>IDENTIFICATION</scope>
    <source>
        <strain evidence="2">cv. Jemalong A17</strain>
    </source>
</reference>
<gene>
    <name evidence="1" type="ordered locus">MTR_6g053050</name>
</gene>
<protein>
    <submittedName>
        <fullName evidence="1 2">Uncharacterized protein</fullName>
    </submittedName>
</protein>
<dbReference type="PANTHER" id="PTHR48475:SF2">
    <property type="entry name" value="RIBONUCLEASE H"/>
    <property type="match status" value="1"/>
</dbReference>
<organism evidence="1 3">
    <name type="scientific">Medicago truncatula</name>
    <name type="common">Barrel medic</name>
    <name type="synonym">Medicago tribuloides</name>
    <dbReference type="NCBI Taxonomy" id="3880"/>
    <lineage>
        <taxon>Eukaryota</taxon>
        <taxon>Viridiplantae</taxon>
        <taxon>Streptophyta</taxon>
        <taxon>Embryophyta</taxon>
        <taxon>Tracheophyta</taxon>
        <taxon>Spermatophyta</taxon>
        <taxon>Magnoliopsida</taxon>
        <taxon>eudicotyledons</taxon>
        <taxon>Gunneridae</taxon>
        <taxon>Pentapetalae</taxon>
        <taxon>rosids</taxon>
        <taxon>fabids</taxon>
        <taxon>Fabales</taxon>
        <taxon>Fabaceae</taxon>
        <taxon>Papilionoideae</taxon>
        <taxon>50 kb inversion clade</taxon>
        <taxon>NPAAA clade</taxon>
        <taxon>Hologalegina</taxon>
        <taxon>IRL clade</taxon>
        <taxon>Trifolieae</taxon>
        <taxon>Medicago</taxon>
    </lineage>
</organism>
<reference evidence="1 3" key="2">
    <citation type="journal article" date="2014" name="BMC Genomics">
        <title>An improved genome release (version Mt4.0) for the model legume Medicago truncatula.</title>
        <authorList>
            <person name="Tang H."/>
            <person name="Krishnakumar V."/>
            <person name="Bidwell S."/>
            <person name="Rosen B."/>
            <person name="Chan A."/>
            <person name="Zhou S."/>
            <person name="Gentzbittel L."/>
            <person name="Childs K.L."/>
            <person name="Yandell M."/>
            <person name="Gundlach H."/>
            <person name="Mayer K.F."/>
            <person name="Schwartz D.C."/>
            <person name="Town C.D."/>
        </authorList>
    </citation>
    <scope>GENOME REANNOTATION</scope>
    <source>
        <strain evidence="1">A17</strain>
        <strain evidence="2 3">cv. Jemalong A17</strain>
    </source>
</reference>
<name>A0A072U9R8_MEDTR</name>
<keyword evidence="3" id="KW-1185">Reference proteome</keyword>
<reference evidence="1 3" key="1">
    <citation type="journal article" date="2011" name="Nature">
        <title>The Medicago genome provides insight into the evolution of rhizobial symbioses.</title>
        <authorList>
            <person name="Young N.D."/>
            <person name="Debelle F."/>
            <person name="Oldroyd G.E."/>
            <person name="Geurts R."/>
            <person name="Cannon S.B."/>
            <person name="Udvardi M.K."/>
            <person name="Benedito V.A."/>
            <person name="Mayer K.F."/>
            <person name="Gouzy J."/>
            <person name="Schoof H."/>
            <person name="Van de Peer Y."/>
            <person name="Proost S."/>
            <person name="Cook D.R."/>
            <person name="Meyers B.C."/>
            <person name="Spannagl M."/>
            <person name="Cheung F."/>
            <person name="De Mita S."/>
            <person name="Krishnakumar V."/>
            <person name="Gundlach H."/>
            <person name="Zhou S."/>
            <person name="Mudge J."/>
            <person name="Bharti A.K."/>
            <person name="Murray J.D."/>
            <person name="Naoumkina M.A."/>
            <person name="Rosen B."/>
            <person name="Silverstein K.A."/>
            <person name="Tang H."/>
            <person name="Rombauts S."/>
            <person name="Zhao P.X."/>
            <person name="Zhou P."/>
            <person name="Barbe V."/>
            <person name="Bardou P."/>
            <person name="Bechner M."/>
            <person name="Bellec A."/>
            <person name="Berger A."/>
            <person name="Berges H."/>
            <person name="Bidwell S."/>
            <person name="Bisseling T."/>
            <person name="Choisne N."/>
            <person name="Couloux A."/>
            <person name="Denny R."/>
            <person name="Deshpande S."/>
            <person name="Dai X."/>
            <person name="Doyle J.J."/>
            <person name="Dudez A.M."/>
            <person name="Farmer A.D."/>
            <person name="Fouteau S."/>
            <person name="Franken C."/>
            <person name="Gibelin C."/>
            <person name="Gish J."/>
            <person name="Goldstein S."/>
            <person name="Gonzalez A.J."/>
            <person name="Green P.J."/>
            <person name="Hallab A."/>
            <person name="Hartog M."/>
            <person name="Hua A."/>
            <person name="Humphray S.J."/>
            <person name="Jeong D.H."/>
            <person name="Jing Y."/>
            <person name="Jocker A."/>
            <person name="Kenton S.M."/>
            <person name="Kim D.J."/>
            <person name="Klee K."/>
            <person name="Lai H."/>
            <person name="Lang C."/>
            <person name="Lin S."/>
            <person name="Macmil S.L."/>
            <person name="Magdelenat G."/>
            <person name="Matthews L."/>
            <person name="McCorrison J."/>
            <person name="Monaghan E.L."/>
            <person name="Mun J.H."/>
            <person name="Najar F.Z."/>
            <person name="Nicholson C."/>
            <person name="Noirot C."/>
            <person name="O'Bleness M."/>
            <person name="Paule C.R."/>
            <person name="Poulain J."/>
            <person name="Prion F."/>
            <person name="Qin B."/>
            <person name="Qu C."/>
            <person name="Retzel E.F."/>
            <person name="Riddle C."/>
            <person name="Sallet E."/>
            <person name="Samain S."/>
            <person name="Samson N."/>
            <person name="Sanders I."/>
            <person name="Saurat O."/>
            <person name="Scarpelli C."/>
            <person name="Schiex T."/>
            <person name="Segurens B."/>
            <person name="Severin A.J."/>
            <person name="Sherrier D.J."/>
            <person name="Shi R."/>
            <person name="Sims S."/>
            <person name="Singer S.R."/>
            <person name="Sinharoy S."/>
            <person name="Sterck L."/>
            <person name="Viollet A."/>
            <person name="Wang B.B."/>
            <person name="Wang K."/>
            <person name="Wang M."/>
            <person name="Wang X."/>
            <person name="Warfsmann J."/>
            <person name="Weissenbach J."/>
            <person name="White D.D."/>
            <person name="White J.D."/>
            <person name="Wiley G.B."/>
            <person name="Wincker P."/>
            <person name="Xing Y."/>
            <person name="Yang L."/>
            <person name="Yao Z."/>
            <person name="Ying F."/>
            <person name="Zhai J."/>
            <person name="Zhou L."/>
            <person name="Zuber A."/>
            <person name="Denarie J."/>
            <person name="Dixon R.A."/>
            <person name="May G.D."/>
            <person name="Schwartz D.C."/>
            <person name="Rogers J."/>
            <person name="Quetier F."/>
            <person name="Town C.D."/>
            <person name="Roe B.A."/>
        </authorList>
    </citation>
    <scope>NUCLEOTIDE SEQUENCE [LARGE SCALE GENOMIC DNA]</scope>
    <source>
        <strain evidence="1">A17</strain>
        <strain evidence="2 3">cv. Jemalong A17</strain>
    </source>
</reference>
<dbReference type="EnsemblPlants" id="KEH26362">
    <property type="protein sequence ID" value="KEH26362"/>
    <property type="gene ID" value="MTR_6g053050"/>
</dbReference>
<dbReference type="AlphaFoldDB" id="A0A072U9R8"/>
<evidence type="ECO:0000313" key="3">
    <source>
        <dbReference type="Proteomes" id="UP000002051"/>
    </source>
</evidence>
<accession>A0A072U9R8</accession>
<dbReference type="Proteomes" id="UP000002051">
    <property type="component" value="Chromosome 6"/>
</dbReference>
<proteinExistence type="predicted"/>
<dbReference type="HOGENOM" id="CLU_1317174_0_0_1"/>
<sequence length="209" mass="24471">MSFIARLANNFFSPRESYPAARHSEWDQQVFRLRLNLRKFKNGFLSEKCQVPESTLYLQKKYNKVLWSYHTTPHSTTMVYGADAMLPVEIDTPTWRRDNFSEEANEVGIQCTMDMIDEVREAAHIREFAAKQRAARRYNSKVVPRSMKEGDLVLKQVVAPTRIGKLLSSWEGPYRVREKLQHGAYKLEELDGNPIPRTWNAVNLRHYYS</sequence>
<evidence type="ECO:0000313" key="1">
    <source>
        <dbReference type="EMBL" id="KEH26362.1"/>
    </source>
</evidence>
<evidence type="ECO:0000313" key="2">
    <source>
        <dbReference type="EnsemblPlants" id="KEH26362"/>
    </source>
</evidence>
<dbReference type="EMBL" id="CM001222">
    <property type="protein sequence ID" value="KEH26362.1"/>
    <property type="molecule type" value="Genomic_DNA"/>
</dbReference>